<comment type="pathway">
    <text evidence="11">Cell wall biogenesis; peptidoglycan biosynthesis.</text>
</comment>
<evidence type="ECO:0000256" key="2">
    <source>
        <dbReference type="ARBA" id="ARBA00022519"/>
    </source>
</evidence>
<dbReference type="Gene3D" id="1.10.3810.10">
    <property type="entry name" value="Biosynthetic peptidoglycan transglycosylase-like"/>
    <property type="match status" value="1"/>
</dbReference>
<keyword evidence="4 11" id="KW-0808">Transferase</keyword>
<keyword evidence="5 11" id="KW-0812">Transmembrane</keyword>
<keyword evidence="2 11" id="KW-0997">Cell inner membrane</keyword>
<evidence type="ECO:0000256" key="5">
    <source>
        <dbReference type="ARBA" id="ARBA00022692"/>
    </source>
</evidence>
<dbReference type="OMA" id="PAPKCFD"/>
<keyword evidence="10 11" id="KW-0961">Cell wall biogenesis/degradation</keyword>
<dbReference type="Pfam" id="PF00912">
    <property type="entry name" value="Transgly"/>
    <property type="match status" value="1"/>
</dbReference>
<dbReference type="GO" id="GO:0008955">
    <property type="term" value="F:peptidoglycan glycosyltransferase activity"/>
    <property type="evidence" value="ECO:0007669"/>
    <property type="project" value="UniProtKB-UniRule"/>
</dbReference>
<evidence type="ECO:0000256" key="10">
    <source>
        <dbReference type="ARBA" id="ARBA00023316"/>
    </source>
</evidence>
<dbReference type="Proteomes" id="UP000272140">
    <property type="component" value="Unassembled WGS sequence"/>
</dbReference>
<evidence type="ECO:0000313" key="13">
    <source>
        <dbReference type="EMBL" id="RSC13505.1"/>
    </source>
</evidence>
<feature type="domain" description="Glycosyl transferase family 51" evidence="12">
    <location>
        <begin position="70"/>
        <end position="236"/>
    </location>
</feature>
<keyword evidence="7 11" id="KW-0573">Peptidoglycan synthesis</keyword>
<keyword evidence="6 11" id="KW-0133">Cell shape</keyword>
<dbReference type="GO" id="GO:0016763">
    <property type="term" value="F:pentosyltransferase activity"/>
    <property type="evidence" value="ECO:0007669"/>
    <property type="project" value="InterPro"/>
</dbReference>
<evidence type="ECO:0000256" key="9">
    <source>
        <dbReference type="ARBA" id="ARBA00023136"/>
    </source>
</evidence>
<dbReference type="UniPathway" id="UPA00219"/>
<dbReference type="NCBIfam" id="TIGR02070">
    <property type="entry name" value="mono_pep_trsgly"/>
    <property type="match status" value="1"/>
</dbReference>
<comment type="catalytic activity">
    <reaction evidence="11">
        <text>[GlcNAc-(1-&gt;4)-Mur2Ac(oyl-L-Ala-gamma-D-Glu-L-Lys-D-Ala-D-Ala)](n)-di-trans,octa-cis-undecaprenyl diphosphate + beta-D-GlcNAc-(1-&gt;4)-Mur2Ac(oyl-L-Ala-gamma-D-Glu-L-Lys-D-Ala-D-Ala)-di-trans,octa-cis-undecaprenyl diphosphate = [GlcNAc-(1-&gt;4)-Mur2Ac(oyl-L-Ala-gamma-D-Glu-L-Lys-D-Ala-D-Ala)](n+1)-di-trans,octa-cis-undecaprenyl diphosphate + di-trans,octa-cis-undecaprenyl diphosphate + H(+)</text>
        <dbReference type="Rhea" id="RHEA:23708"/>
        <dbReference type="Rhea" id="RHEA-COMP:9602"/>
        <dbReference type="Rhea" id="RHEA-COMP:9603"/>
        <dbReference type="ChEBI" id="CHEBI:15378"/>
        <dbReference type="ChEBI" id="CHEBI:58405"/>
        <dbReference type="ChEBI" id="CHEBI:60033"/>
        <dbReference type="ChEBI" id="CHEBI:78435"/>
        <dbReference type="EC" id="2.4.99.28"/>
    </reaction>
</comment>
<dbReference type="SUPFAM" id="SSF53955">
    <property type="entry name" value="Lysozyme-like"/>
    <property type="match status" value="1"/>
</dbReference>
<feature type="transmembrane region" description="Helical" evidence="11">
    <location>
        <begin position="20"/>
        <end position="47"/>
    </location>
</feature>
<keyword evidence="3 11" id="KW-0328">Glycosyltransferase</keyword>
<dbReference type="InterPro" id="IPR001264">
    <property type="entry name" value="Glyco_trans_51"/>
</dbReference>
<dbReference type="EMBL" id="RKIO01000002">
    <property type="protein sequence ID" value="RSC13505.1"/>
    <property type="molecule type" value="Genomic_DNA"/>
</dbReference>
<sequence>MVAVSGTQRTRTVSLARWAVYAGSVFAGAWLATQLFYLAQIALWLFVNPGSTAFMRTDAWWLSRDTPPAQIRHQWVPYDQISRNLKRALIASEDSTFATNNGYDVDAILQAWEKNKARGRIVAGGSTITQQLARNLFLSREKSYIRKGQELIITWMLETVLDKERIFEIYLNSVEWGRGVYGAEAAARYYYKIPASRLGAWQSARLAVMLPKPRWFDAHRGSAYQAQRAAVIARRMGAAELPQSE</sequence>
<dbReference type="HAMAP" id="MF_00766">
    <property type="entry name" value="PGT_MtgA"/>
    <property type="match status" value="1"/>
</dbReference>
<organism evidence="13 14">
    <name type="scientific">Burkholderia cenocepacia</name>
    <dbReference type="NCBI Taxonomy" id="95486"/>
    <lineage>
        <taxon>Bacteria</taxon>
        <taxon>Pseudomonadati</taxon>
        <taxon>Pseudomonadota</taxon>
        <taxon>Betaproteobacteria</taxon>
        <taxon>Burkholderiales</taxon>
        <taxon>Burkholderiaceae</taxon>
        <taxon>Burkholderia</taxon>
        <taxon>Burkholderia cepacia complex</taxon>
    </lineage>
</organism>
<keyword evidence="8 11" id="KW-1133">Transmembrane helix</keyword>
<evidence type="ECO:0000313" key="14">
    <source>
        <dbReference type="Proteomes" id="UP000272140"/>
    </source>
</evidence>
<evidence type="ECO:0000256" key="11">
    <source>
        <dbReference type="HAMAP-Rule" id="MF_00766"/>
    </source>
</evidence>
<dbReference type="GO" id="GO:0071555">
    <property type="term" value="P:cell wall organization"/>
    <property type="evidence" value="ECO:0007669"/>
    <property type="project" value="UniProtKB-KW"/>
</dbReference>
<dbReference type="PANTHER" id="PTHR30400">
    <property type="entry name" value="MONOFUNCTIONAL BIOSYNTHETIC PEPTIDOGLYCAN TRANSGLYCOSYLASE"/>
    <property type="match status" value="1"/>
</dbReference>
<evidence type="ECO:0000256" key="1">
    <source>
        <dbReference type="ARBA" id="ARBA00022475"/>
    </source>
</evidence>
<keyword evidence="1 11" id="KW-1003">Cell membrane</keyword>
<evidence type="ECO:0000259" key="12">
    <source>
        <dbReference type="Pfam" id="PF00912"/>
    </source>
</evidence>
<dbReference type="PANTHER" id="PTHR30400:SF0">
    <property type="entry name" value="BIOSYNTHETIC PEPTIDOGLYCAN TRANSGLYCOSYLASE"/>
    <property type="match status" value="1"/>
</dbReference>
<evidence type="ECO:0000256" key="6">
    <source>
        <dbReference type="ARBA" id="ARBA00022960"/>
    </source>
</evidence>
<dbReference type="AlphaFoldDB" id="A0A427P1F3"/>
<comment type="similarity">
    <text evidence="11">Belongs to the glycosyltransferase 51 family.</text>
</comment>
<comment type="function">
    <text evidence="11">Peptidoglycan polymerase that catalyzes glycan chain elongation from lipid-linked precursors.</text>
</comment>
<comment type="caution">
    <text evidence="13">The sequence shown here is derived from an EMBL/GenBank/DDBJ whole genome shotgun (WGS) entry which is preliminary data.</text>
</comment>
<dbReference type="EC" id="2.4.99.28" evidence="11"/>
<dbReference type="InterPro" id="IPR036950">
    <property type="entry name" value="PBP_transglycosylase"/>
</dbReference>
<dbReference type="RefSeq" id="WP_011544539.1">
    <property type="nucleotide sequence ID" value="NZ_CADETP010000012.1"/>
</dbReference>
<reference evidence="14" key="1">
    <citation type="submission" date="2018-11" db="EMBL/GenBank/DDBJ databases">
        <title>FDA dAtabase for Regulatory Grade micrObial Sequences (FDA-ARGOS): Supporting development and validation of Infectious Disease Dx tests.</title>
        <authorList>
            <person name="Goldberg B."/>
            <person name="Campos J."/>
            <person name="Tallon L."/>
            <person name="Sadzewicz L."/>
            <person name="Zhao X."/>
            <person name="Vavikolanu K."/>
            <person name="Mehta A."/>
            <person name="Aluvathingal J."/>
            <person name="Nadendla S."/>
            <person name="Geyer C."/>
            <person name="Nandy P."/>
            <person name="Yan Y."/>
            <person name="Sichtig H."/>
        </authorList>
    </citation>
    <scope>NUCLEOTIDE SEQUENCE [LARGE SCALE GENOMIC DNA]</scope>
    <source>
        <strain evidence="14">FDAARGOS_544</strain>
    </source>
</reference>
<comment type="subcellular location">
    <subcellularLocation>
        <location evidence="11">Cell inner membrane</location>
        <topology evidence="11">Single-pass membrane protein</topology>
    </subcellularLocation>
</comment>
<evidence type="ECO:0000256" key="7">
    <source>
        <dbReference type="ARBA" id="ARBA00022984"/>
    </source>
</evidence>
<dbReference type="GO" id="GO:0008360">
    <property type="term" value="P:regulation of cell shape"/>
    <property type="evidence" value="ECO:0007669"/>
    <property type="project" value="UniProtKB-KW"/>
</dbReference>
<dbReference type="InterPro" id="IPR011812">
    <property type="entry name" value="Pep_trsgly"/>
</dbReference>
<gene>
    <name evidence="11 13" type="primary">mtgA</name>
    <name evidence="13" type="ORF">EGT41_09205</name>
</gene>
<dbReference type="GO" id="GO:0009252">
    <property type="term" value="P:peptidoglycan biosynthetic process"/>
    <property type="evidence" value="ECO:0007669"/>
    <property type="project" value="UniProtKB-UniRule"/>
</dbReference>
<dbReference type="GO" id="GO:0005886">
    <property type="term" value="C:plasma membrane"/>
    <property type="evidence" value="ECO:0007669"/>
    <property type="project" value="UniProtKB-SubCell"/>
</dbReference>
<dbReference type="GO" id="GO:0009274">
    <property type="term" value="C:peptidoglycan-based cell wall"/>
    <property type="evidence" value="ECO:0007669"/>
    <property type="project" value="InterPro"/>
</dbReference>
<protein>
    <recommendedName>
        <fullName evidence="11">Biosynthetic peptidoglycan transglycosylase</fullName>
        <ecNumber evidence="11">2.4.99.28</ecNumber>
    </recommendedName>
    <alternativeName>
        <fullName evidence="11">Glycan polymerase</fullName>
    </alternativeName>
    <alternativeName>
        <fullName evidence="11">Peptidoglycan glycosyltransferase MtgA</fullName>
        <shortName evidence="11">PGT</shortName>
    </alternativeName>
</protein>
<name>A0A427P1F3_9BURK</name>
<dbReference type="InterPro" id="IPR023346">
    <property type="entry name" value="Lysozyme-like_dom_sf"/>
</dbReference>
<dbReference type="SMR" id="A0A427P1F3"/>
<proteinExistence type="inferred from homology"/>
<accession>A0A427P1F3</accession>
<evidence type="ECO:0000256" key="3">
    <source>
        <dbReference type="ARBA" id="ARBA00022676"/>
    </source>
</evidence>
<keyword evidence="9 11" id="KW-0472">Membrane</keyword>
<evidence type="ECO:0000256" key="4">
    <source>
        <dbReference type="ARBA" id="ARBA00022679"/>
    </source>
</evidence>
<evidence type="ECO:0000256" key="8">
    <source>
        <dbReference type="ARBA" id="ARBA00022989"/>
    </source>
</evidence>